<dbReference type="SMART" id="SM00881">
    <property type="entry name" value="CoA_binding"/>
    <property type="match status" value="1"/>
</dbReference>
<dbReference type="PROSITE" id="PS01216">
    <property type="entry name" value="SUCCINYL_COA_LIG_1"/>
    <property type="match status" value="1"/>
</dbReference>
<dbReference type="PRINTS" id="PR01798">
    <property type="entry name" value="SCOASYNTHASE"/>
</dbReference>
<reference evidence="7" key="1">
    <citation type="submission" date="2020-02" db="EMBL/GenBank/DDBJ databases">
        <authorList>
            <person name="Meier V. D."/>
        </authorList>
    </citation>
    <scope>NUCLEOTIDE SEQUENCE</scope>
    <source>
        <strain evidence="7">AVDCRST_MAG77</strain>
    </source>
</reference>
<comment type="catalytic activity">
    <reaction evidence="4">
        <text>succinate + ATP + CoA = succinyl-CoA + ADP + phosphate</text>
        <dbReference type="Rhea" id="RHEA:17661"/>
        <dbReference type="ChEBI" id="CHEBI:30031"/>
        <dbReference type="ChEBI" id="CHEBI:30616"/>
        <dbReference type="ChEBI" id="CHEBI:43474"/>
        <dbReference type="ChEBI" id="CHEBI:57287"/>
        <dbReference type="ChEBI" id="CHEBI:57292"/>
        <dbReference type="ChEBI" id="CHEBI:456216"/>
        <dbReference type="EC" id="6.2.1.5"/>
    </reaction>
</comment>
<evidence type="ECO:0000259" key="6">
    <source>
        <dbReference type="SMART" id="SM00881"/>
    </source>
</evidence>
<evidence type="ECO:0000256" key="5">
    <source>
        <dbReference type="PIRSR" id="PIRSR001553-1"/>
    </source>
</evidence>
<dbReference type="PIRSF" id="PIRSF001553">
    <property type="entry name" value="SucCS_alpha"/>
    <property type="match status" value="1"/>
</dbReference>
<comment type="subunit">
    <text evidence="4">Heterotetramer of two alpha and two beta subunits.</text>
</comment>
<organism evidence="7">
    <name type="scientific">uncultured Chloroflexota bacterium</name>
    <dbReference type="NCBI Taxonomy" id="166587"/>
    <lineage>
        <taxon>Bacteria</taxon>
        <taxon>Bacillati</taxon>
        <taxon>Chloroflexota</taxon>
        <taxon>environmental samples</taxon>
    </lineage>
</organism>
<comment type="catalytic activity">
    <reaction evidence="4">
        <text>GTP + succinate + CoA = succinyl-CoA + GDP + phosphate</text>
        <dbReference type="Rhea" id="RHEA:22120"/>
        <dbReference type="ChEBI" id="CHEBI:30031"/>
        <dbReference type="ChEBI" id="CHEBI:37565"/>
        <dbReference type="ChEBI" id="CHEBI:43474"/>
        <dbReference type="ChEBI" id="CHEBI:57287"/>
        <dbReference type="ChEBI" id="CHEBI:57292"/>
        <dbReference type="ChEBI" id="CHEBI:58189"/>
    </reaction>
</comment>
<dbReference type="Gene3D" id="3.40.50.261">
    <property type="entry name" value="Succinyl-CoA synthetase domains"/>
    <property type="match status" value="1"/>
</dbReference>
<dbReference type="FunFam" id="3.40.50.261:FF:000006">
    <property type="entry name" value="Succinate--CoA ligase [ADP-forming] subunit alpha"/>
    <property type="match status" value="1"/>
</dbReference>
<dbReference type="PANTHER" id="PTHR11117">
    <property type="entry name" value="SUCCINYL-COA LIGASE SUBUNIT ALPHA"/>
    <property type="match status" value="1"/>
</dbReference>
<comment type="similarity">
    <text evidence="4">Belongs to the succinate/malate CoA ligase alpha subunit family.</text>
</comment>
<keyword evidence="2 4" id="KW-0436">Ligase</keyword>
<name>A0A6J4H0R5_9CHLR</name>
<dbReference type="GO" id="GO:0009361">
    <property type="term" value="C:succinate-CoA ligase complex (ADP-forming)"/>
    <property type="evidence" value="ECO:0007669"/>
    <property type="project" value="TreeGrafter"/>
</dbReference>
<dbReference type="InterPro" id="IPR036291">
    <property type="entry name" value="NAD(P)-bd_dom_sf"/>
</dbReference>
<dbReference type="InterPro" id="IPR005810">
    <property type="entry name" value="CoA_lig_alpha"/>
</dbReference>
<dbReference type="GO" id="GO:0004776">
    <property type="term" value="F:succinate-CoA ligase (GDP-forming) activity"/>
    <property type="evidence" value="ECO:0007669"/>
    <property type="project" value="TreeGrafter"/>
</dbReference>
<dbReference type="GO" id="GO:0005829">
    <property type="term" value="C:cytosol"/>
    <property type="evidence" value="ECO:0007669"/>
    <property type="project" value="TreeGrafter"/>
</dbReference>
<accession>A0A6J4H0R5</accession>
<sequence length="297" mass="30468">MSIWVDENTKVVYQGLSTSAGNTAALYAPSNRAYGTKVVAGTNPGRPGTEVQGIPIFANVGDAKSATGANVSCIFVPAPRVESAVMEAAEAGMDLIVVISEGVPAQDEARFFNRLKRDFPSTRLLGPNCPGIITPGKCNIGITANNIAKAGGPVGIVSRSGTLTYQALYELTQKGIGQTTCVGIGGDPVPGTSFIDCLDAFERDPETRAVMLIGEIGGSAEEEAADFIKANLSKPVVAYVAGVTAPAGRKMGHAGAIVSGNRGTAQGKMDALRSAGVRVAVNPTEASELMAEVVKGL</sequence>
<dbReference type="HAMAP" id="MF_01988">
    <property type="entry name" value="Succ_CoA_alpha"/>
    <property type="match status" value="1"/>
</dbReference>
<comment type="pathway">
    <text evidence="4">Carbohydrate metabolism; tricarboxylic acid cycle; succinate from succinyl-CoA (ligase route): step 1/1.</text>
</comment>
<keyword evidence="1 4" id="KW-0816">Tricarboxylic acid cycle</keyword>
<dbReference type="Pfam" id="PF00549">
    <property type="entry name" value="Ligase_CoA"/>
    <property type="match status" value="1"/>
</dbReference>
<dbReference type="InterPro" id="IPR033847">
    <property type="entry name" value="Citrt_syn/SCS-alpha_CS"/>
</dbReference>
<keyword evidence="3 4" id="KW-0547">Nucleotide-binding</keyword>
<feature type="binding site" evidence="4">
    <location>
        <position position="165"/>
    </location>
    <ligand>
        <name>substrate</name>
        <note>ligand shared with subunit beta</note>
    </ligand>
</feature>
<dbReference type="InterPro" id="IPR003781">
    <property type="entry name" value="CoA-bd"/>
</dbReference>
<proteinExistence type="inferred from homology"/>
<dbReference type="NCBIfam" id="TIGR01019">
    <property type="entry name" value="sucCoAalpha"/>
    <property type="match status" value="1"/>
</dbReference>
<dbReference type="AlphaFoldDB" id="A0A6J4H0R5"/>
<dbReference type="Pfam" id="PF02629">
    <property type="entry name" value="CoA_binding"/>
    <property type="match status" value="1"/>
</dbReference>
<dbReference type="PANTHER" id="PTHR11117:SF2">
    <property type="entry name" value="SUCCINATE--COA LIGASE [ADP_GDP-FORMING] SUBUNIT ALPHA, MITOCHONDRIAL"/>
    <property type="match status" value="1"/>
</dbReference>
<evidence type="ECO:0000256" key="2">
    <source>
        <dbReference type="ARBA" id="ARBA00022598"/>
    </source>
</evidence>
<dbReference type="GO" id="GO:0004775">
    <property type="term" value="F:succinate-CoA ligase (ADP-forming) activity"/>
    <property type="evidence" value="ECO:0007669"/>
    <property type="project" value="UniProtKB-UniRule"/>
</dbReference>
<dbReference type="GO" id="GO:0006099">
    <property type="term" value="P:tricarboxylic acid cycle"/>
    <property type="evidence" value="ECO:0007669"/>
    <property type="project" value="UniProtKB-UniRule"/>
</dbReference>
<dbReference type="SUPFAM" id="SSF51735">
    <property type="entry name" value="NAD(P)-binding Rossmann-fold domains"/>
    <property type="match status" value="1"/>
</dbReference>
<evidence type="ECO:0000313" key="7">
    <source>
        <dbReference type="EMBL" id="CAA9211096.1"/>
    </source>
</evidence>
<dbReference type="InterPro" id="IPR016102">
    <property type="entry name" value="Succinyl-CoA_synth-like"/>
</dbReference>
<evidence type="ECO:0000256" key="4">
    <source>
        <dbReference type="HAMAP-Rule" id="MF_01988"/>
    </source>
</evidence>
<comment type="function">
    <text evidence="4">Succinyl-CoA synthetase functions in the citric acid cycle (TCA), coupling the hydrolysis of succinyl-CoA to the synthesis of either ATP or GTP and thus represents the only step of substrate-level phosphorylation in the TCA. The alpha subunit of the enzyme binds the substrates coenzyme A and phosphate, while succinate binding and nucleotide specificity is provided by the beta subunit.</text>
</comment>
<dbReference type="EMBL" id="CADCTC010000002">
    <property type="protein sequence ID" value="CAA9211096.1"/>
    <property type="molecule type" value="Genomic_DNA"/>
</dbReference>
<dbReference type="UniPathway" id="UPA00223">
    <property type="reaction ID" value="UER00999"/>
</dbReference>
<dbReference type="GO" id="GO:0000166">
    <property type="term" value="F:nucleotide binding"/>
    <property type="evidence" value="ECO:0007669"/>
    <property type="project" value="UniProtKB-KW"/>
</dbReference>
<feature type="domain" description="CoA-binding" evidence="6">
    <location>
        <begin position="4"/>
        <end position="103"/>
    </location>
</feature>
<evidence type="ECO:0000256" key="3">
    <source>
        <dbReference type="ARBA" id="ARBA00022741"/>
    </source>
</evidence>
<protein>
    <recommendedName>
        <fullName evidence="4">Succinate--CoA ligase [ADP-forming] subunit alpha</fullName>
        <ecNumber evidence="4">6.2.1.5</ecNumber>
    </recommendedName>
    <alternativeName>
        <fullName evidence="4">Succinyl-CoA synthetase subunit alpha</fullName>
        <shortName evidence="4">SCS-alpha</shortName>
    </alternativeName>
</protein>
<dbReference type="SUPFAM" id="SSF52210">
    <property type="entry name" value="Succinyl-CoA synthetase domains"/>
    <property type="match status" value="1"/>
</dbReference>
<feature type="active site" description="Tele-phosphohistidine intermediate" evidence="4 5">
    <location>
        <position position="253"/>
    </location>
</feature>
<dbReference type="EC" id="6.2.1.5" evidence="4"/>
<evidence type="ECO:0000256" key="1">
    <source>
        <dbReference type="ARBA" id="ARBA00022532"/>
    </source>
</evidence>
<gene>
    <name evidence="4" type="primary">sucD</name>
    <name evidence="7" type="ORF">AVDCRST_MAG77-271</name>
</gene>
<dbReference type="Gene3D" id="3.40.50.720">
    <property type="entry name" value="NAD(P)-binding Rossmann-like Domain"/>
    <property type="match status" value="1"/>
</dbReference>
<dbReference type="InterPro" id="IPR005811">
    <property type="entry name" value="SUCC_ACL_C"/>
</dbReference>
<comment type="caution">
    <text evidence="4">Lacks conserved residue(s) required for the propagation of feature annotation.</text>
</comment>
<dbReference type="NCBIfam" id="NF004230">
    <property type="entry name" value="PRK05678.1"/>
    <property type="match status" value="1"/>
</dbReference>